<keyword evidence="1" id="KW-0812">Transmembrane</keyword>
<gene>
    <name evidence="3" type="ORF">AB6713_02410</name>
</gene>
<feature type="transmembrane region" description="Helical" evidence="1">
    <location>
        <begin position="264"/>
        <end position="284"/>
    </location>
</feature>
<keyword evidence="3" id="KW-0328">Glycosyltransferase</keyword>
<feature type="transmembrane region" description="Helical" evidence="1">
    <location>
        <begin position="227"/>
        <end position="252"/>
    </location>
</feature>
<protein>
    <submittedName>
        <fullName evidence="3">Glycosyltransferase</fullName>
        <ecNumber evidence="3">2.4.-.-</ecNumber>
    </submittedName>
</protein>
<dbReference type="InterPro" id="IPR029044">
    <property type="entry name" value="Nucleotide-diphossugar_trans"/>
</dbReference>
<dbReference type="CDD" id="cd04179">
    <property type="entry name" value="DPM_DPG-synthase_like"/>
    <property type="match status" value="1"/>
</dbReference>
<dbReference type="Gene3D" id="3.90.550.10">
    <property type="entry name" value="Spore Coat Polysaccharide Biosynthesis Protein SpsA, Chain A"/>
    <property type="match status" value="1"/>
</dbReference>
<name>A0ABV4HL78_9GAMM</name>
<comment type="caution">
    <text evidence="3">The sequence shown here is derived from an EMBL/GenBank/DDBJ whole genome shotgun (WGS) entry which is preliminary data.</text>
</comment>
<proteinExistence type="predicted"/>
<dbReference type="GO" id="GO:0016757">
    <property type="term" value="F:glycosyltransferase activity"/>
    <property type="evidence" value="ECO:0007669"/>
    <property type="project" value="UniProtKB-KW"/>
</dbReference>
<dbReference type="PANTHER" id="PTHR48090:SF7">
    <property type="entry name" value="RFBJ PROTEIN"/>
    <property type="match status" value="1"/>
</dbReference>
<evidence type="ECO:0000313" key="3">
    <source>
        <dbReference type="EMBL" id="MEZ0473467.1"/>
    </source>
</evidence>
<dbReference type="EMBL" id="JBFWIC010000002">
    <property type="protein sequence ID" value="MEZ0473467.1"/>
    <property type="molecule type" value="Genomic_DNA"/>
</dbReference>
<keyword evidence="3" id="KW-0808">Transferase</keyword>
<keyword evidence="4" id="KW-1185">Reference proteome</keyword>
<reference evidence="3 4" key="1">
    <citation type="submission" date="2024-07" db="EMBL/GenBank/DDBJ databases">
        <title>Luteimonas salilacus sp. nov., isolated from the shore soil of Salt Lake in Tibet of China.</title>
        <authorList>
            <person name="Zhang X."/>
            <person name="Li A."/>
        </authorList>
    </citation>
    <scope>NUCLEOTIDE SEQUENCE [LARGE SCALE GENOMIC DNA]</scope>
    <source>
        <strain evidence="3 4">B3-2-R+30</strain>
    </source>
</reference>
<dbReference type="Proteomes" id="UP001566331">
    <property type="component" value="Unassembled WGS sequence"/>
</dbReference>
<keyword evidence="1" id="KW-0472">Membrane</keyword>
<dbReference type="EC" id="2.4.-.-" evidence="3"/>
<organism evidence="3 4">
    <name type="scientific">Luteimonas salinilitoris</name>
    <dbReference type="NCBI Taxonomy" id="3237697"/>
    <lineage>
        <taxon>Bacteria</taxon>
        <taxon>Pseudomonadati</taxon>
        <taxon>Pseudomonadota</taxon>
        <taxon>Gammaproteobacteria</taxon>
        <taxon>Lysobacterales</taxon>
        <taxon>Lysobacteraceae</taxon>
        <taxon>Luteimonas</taxon>
    </lineage>
</organism>
<dbReference type="PANTHER" id="PTHR48090">
    <property type="entry name" value="UNDECAPRENYL-PHOSPHATE 4-DEOXY-4-FORMAMIDO-L-ARABINOSE TRANSFERASE-RELATED"/>
    <property type="match status" value="1"/>
</dbReference>
<dbReference type="Pfam" id="PF00535">
    <property type="entry name" value="Glycos_transf_2"/>
    <property type="match status" value="1"/>
</dbReference>
<feature type="domain" description="Glycosyltransferase 2-like" evidence="2">
    <location>
        <begin position="8"/>
        <end position="126"/>
    </location>
</feature>
<evidence type="ECO:0000256" key="1">
    <source>
        <dbReference type="SAM" id="Phobius"/>
    </source>
</evidence>
<accession>A0ABV4HL78</accession>
<dbReference type="InterPro" id="IPR001173">
    <property type="entry name" value="Glyco_trans_2-like"/>
</dbReference>
<dbReference type="SUPFAM" id="SSF53448">
    <property type="entry name" value="Nucleotide-diphospho-sugar transferases"/>
    <property type="match status" value="1"/>
</dbReference>
<evidence type="ECO:0000259" key="2">
    <source>
        <dbReference type="Pfam" id="PF00535"/>
    </source>
</evidence>
<dbReference type="InterPro" id="IPR050256">
    <property type="entry name" value="Glycosyltransferase_2"/>
</dbReference>
<sequence>MTSPRIAVLVPCYNEAPTVEKVVVDFRRALPGAIVHVFDNDSEDETARLARNAGARVQVVSARGKGHVVRRLFADVEADVYLLVDGDDTYSAGHGPLLVEQVMAGHDMVVSVREATDTSAYRSGHAFGNRALTGFLAWLFGRPCRDILSGYRAFSRRFVKSFPSQSSGFEIETELTVHALELHMPVAEVTAPYKERPDGSASKLDTWRDGFRILRTMLTLFARERPVAFYGTIGAALLALAAVLSVPLLITYAQTGLVPRFPTAILTAALLVMSALSLLVGVILDSVTRGRRELKALAYLRWPAPARPEPTPADGP</sequence>
<evidence type="ECO:0000313" key="4">
    <source>
        <dbReference type="Proteomes" id="UP001566331"/>
    </source>
</evidence>
<keyword evidence="1" id="KW-1133">Transmembrane helix</keyword>